<dbReference type="CDD" id="cd16936">
    <property type="entry name" value="HATPase_RsbW-like"/>
    <property type="match status" value="1"/>
</dbReference>
<reference evidence="4 6" key="1">
    <citation type="submission" date="2020-01" db="EMBL/GenBank/DDBJ databases">
        <title>the WGS Modestobacter muralis CPCC 204518.</title>
        <authorList>
            <person name="Jiang Z."/>
        </authorList>
    </citation>
    <scope>NUCLEOTIDE SEQUENCE [LARGE SCALE GENOMIC DNA]</scope>
    <source>
        <strain evidence="4 6">DSM 100205</strain>
    </source>
</reference>
<keyword evidence="6" id="KW-1185">Reference proteome</keyword>
<dbReference type="EMBL" id="JAAGWH010000013">
    <property type="protein sequence ID" value="NEK93604.1"/>
    <property type="molecule type" value="Genomic_DNA"/>
</dbReference>
<keyword evidence="1" id="KW-0723">Serine/threonine-protein kinase</keyword>
<dbReference type="Gene3D" id="3.30.565.10">
    <property type="entry name" value="Histidine kinase-like ATPase, C-terminal domain"/>
    <property type="match status" value="1"/>
</dbReference>
<proteinExistence type="predicted"/>
<dbReference type="AlphaFoldDB" id="A0A6P0H405"/>
<comment type="caution">
    <text evidence="5">The sequence shown here is derived from an EMBL/GenBank/DDBJ whole genome shotgun (WGS) entry which is preliminary data.</text>
</comment>
<dbReference type="GO" id="GO:0005524">
    <property type="term" value="F:ATP binding"/>
    <property type="evidence" value="ECO:0007669"/>
    <property type="project" value="UniProtKB-KW"/>
</dbReference>
<keyword evidence="1" id="KW-0418">Kinase</keyword>
<dbReference type="InterPro" id="IPR036890">
    <property type="entry name" value="HATPase_C_sf"/>
</dbReference>
<accession>A0A6P0H405</accession>
<evidence type="ECO:0000313" key="6">
    <source>
        <dbReference type="Proteomes" id="UP000468828"/>
    </source>
</evidence>
<dbReference type="InterPro" id="IPR003594">
    <property type="entry name" value="HATPase_dom"/>
</dbReference>
<evidence type="ECO:0000256" key="1">
    <source>
        <dbReference type="ARBA" id="ARBA00022527"/>
    </source>
</evidence>
<evidence type="ECO:0000259" key="3">
    <source>
        <dbReference type="Pfam" id="PF13581"/>
    </source>
</evidence>
<keyword evidence="5" id="KW-0547">Nucleotide-binding</keyword>
<dbReference type="SUPFAM" id="SSF55874">
    <property type="entry name" value="ATPase domain of HSP90 chaperone/DNA topoisomerase II/histidine kinase"/>
    <property type="match status" value="1"/>
</dbReference>
<feature type="region of interest" description="Disordered" evidence="2">
    <location>
        <begin position="1"/>
        <end position="25"/>
    </location>
</feature>
<dbReference type="Pfam" id="PF13581">
    <property type="entry name" value="HATPase_c_2"/>
    <property type="match status" value="1"/>
</dbReference>
<sequence length="159" mass="16882">MRTVPPDLSWPAHAPPPSTSGWSWTPRGLAELSAIRRELRTVLTMQSTPGDQLEQQDAQERLVLVFDEMSSNALRHGAPPVTTAVNRTAGGWLLVVTDSATATPPRPDPGRDPAKGGLGLRMIADLASAHGWYPGDGRKSVWAPMSAGGGAVSRTARGR</sequence>
<protein>
    <submittedName>
        <fullName evidence="5">ATP-binding protein</fullName>
    </submittedName>
</protein>
<organism evidence="5 7">
    <name type="scientific">Modestobacter muralis</name>
    <dbReference type="NCBI Taxonomy" id="1608614"/>
    <lineage>
        <taxon>Bacteria</taxon>
        <taxon>Bacillati</taxon>
        <taxon>Actinomycetota</taxon>
        <taxon>Actinomycetes</taxon>
        <taxon>Geodermatophilales</taxon>
        <taxon>Geodermatophilaceae</taxon>
        <taxon>Modestobacter</taxon>
    </lineage>
</organism>
<reference evidence="5 7" key="2">
    <citation type="submission" date="2020-02" db="EMBL/GenBank/DDBJ databases">
        <title>The WGS of Modestobacter muralis DSM 100205.</title>
        <authorList>
            <person name="Jiang Z."/>
        </authorList>
    </citation>
    <scope>NUCLEOTIDE SEQUENCE [LARGE SCALE GENOMIC DNA]</scope>
    <source>
        <strain evidence="5 7">DSM 100205</strain>
    </source>
</reference>
<name>A0A6P0H405_9ACTN</name>
<dbReference type="PANTHER" id="PTHR35526">
    <property type="entry name" value="ANTI-SIGMA-F FACTOR RSBW-RELATED"/>
    <property type="match status" value="1"/>
</dbReference>
<evidence type="ECO:0000313" key="7">
    <source>
        <dbReference type="Proteomes" id="UP000471152"/>
    </source>
</evidence>
<gene>
    <name evidence="5" type="ORF">G3R41_05360</name>
    <name evidence="4" type="ORF">GCU67_05360</name>
</gene>
<dbReference type="RefSeq" id="WP_163610034.1">
    <property type="nucleotide sequence ID" value="NZ_JAAGWB010000013.1"/>
</dbReference>
<keyword evidence="1" id="KW-0808">Transferase</keyword>
<dbReference type="InterPro" id="IPR050267">
    <property type="entry name" value="Anti-sigma-factor_SerPK"/>
</dbReference>
<dbReference type="EMBL" id="JAAGWB010000013">
    <property type="protein sequence ID" value="NEN50371.1"/>
    <property type="molecule type" value="Genomic_DNA"/>
</dbReference>
<evidence type="ECO:0000313" key="4">
    <source>
        <dbReference type="EMBL" id="NEK93604.1"/>
    </source>
</evidence>
<evidence type="ECO:0000313" key="5">
    <source>
        <dbReference type="EMBL" id="NEN50371.1"/>
    </source>
</evidence>
<feature type="domain" description="Histidine kinase/HSP90-like ATPase" evidence="3">
    <location>
        <begin position="29"/>
        <end position="138"/>
    </location>
</feature>
<dbReference type="Proteomes" id="UP000471152">
    <property type="component" value="Unassembled WGS sequence"/>
</dbReference>
<dbReference type="GO" id="GO:0004674">
    <property type="term" value="F:protein serine/threonine kinase activity"/>
    <property type="evidence" value="ECO:0007669"/>
    <property type="project" value="UniProtKB-KW"/>
</dbReference>
<dbReference type="PANTHER" id="PTHR35526:SF3">
    <property type="entry name" value="ANTI-SIGMA-F FACTOR RSBW"/>
    <property type="match status" value="1"/>
</dbReference>
<dbReference type="Proteomes" id="UP000468828">
    <property type="component" value="Unassembled WGS sequence"/>
</dbReference>
<evidence type="ECO:0000256" key="2">
    <source>
        <dbReference type="SAM" id="MobiDB-lite"/>
    </source>
</evidence>
<keyword evidence="5" id="KW-0067">ATP-binding</keyword>